<proteinExistence type="predicted"/>
<feature type="compositionally biased region" description="Pro residues" evidence="1">
    <location>
        <begin position="295"/>
        <end position="307"/>
    </location>
</feature>
<dbReference type="Pfam" id="PF25547">
    <property type="entry name" value="WXG100_2"/>
    <property type="match status" value="1"/>
</dbReference>
<feature type="domain" description="Outer membrane channel protein CpnT-like N-terminal" evidence="3">
    <location>
        <begin position="13"/>
        <end position="133"/>
    </location>
</feature>
<dbReference type="GO" id="GO:0050135">
    <property type="term" value="F:NADP+ nucleosidase activity"/>
    <property type="evidence" value="ECO:0007669"/>
    <property type="project" value="InterPro"/>
</dbReference>
<comment type="caution">
    <text evidence="4">The sequence shown here is derived from an EMBL/GenBank/DDBJ whole genome shotgun (WGS) entry which is preliminary data.</text>
</comment>
<dbReference type="PANTHER" id="PTHR42059">
    <property type="entry name" value="TNT DOMAIN-CONTAINING PROTEIN"/>
    <property type="match status" value="1"/>
</dbReference>
<feature type="compositionally biased region" description="Low complexity" evidence="1">
    <location>
        <begin position="243"/>
        <end position="257"/>
    </location>
</feature>
<feature type="domain" description="TNT" evidence="2">
    <location>
        <begin position="493"/>
        <end position="578"/>
    </location>
</feature>
<organism evidence="4 5">
    <name type="scientific">Amycolatopsis cihanbeyliensis</name>
    <dbReference type="NCBI Taxonomy" id="1128664"/>
    <lineage>
        <taxon>Bacteria</taxon>
        <taxon>Bacillati</taxon>
        <taxon>Actinomycetota</taxon>
        <taxon>Actinomycetes</taxon>
        <taxon>Pseudonocardiales</taxon>
        <taxon>Pseudonocardiaceae</taxon>
        <taxon>Amycolatopsis</taxon>
    </lineage>
</organism>
<feature type="region of interest" description="Disordered" evidence="1">
    <location>
        <begin position="175"/>
        <end position="353"/>
    </location>
</feature>
<dbReference type="OrthoDB" id="4745173at2"/>
<evidence type="ECO:0000313" key="5">
    <source>
        <dbReference type="Proteomes" id="UP000320876"/>
    </source>
</evidence>
<dbReference type="InterPro" id="IPR057746">
    <property type="entry name" value="CpnT-like_N"/>
</dbReference>
<dbReference type="Pfam" id="PF14021">
    <property type="entry name" value="TNT"/>
    <property type="match status" value="1"/>
</dbReference>
<gene>
    <name evidence="4" type="ORF">FB471_4575</name>
</gene>
<evidence type="ECO:0000256" key="1">
    <source>
        <dbReference type="SAM" id="MobiDB-lite"/>
    </source>
</evidence>
<reference evidence="4 5" key="1">
    <citation type="submission" date="2019-06" db="EMBL/GenBank/DDBJ databases">
        <title>Sequencing the genomes of 1000 actinobacteria strains.</title>
        <authorList>
            <person name="Klenk H.-P."/>
        </authorList>
    </citation>
    <scope>NUCLEOTIDE SEQUENCE [LARGE SCALE GENOMIC DNA]</scope>
    <source>
        <strain evidence="4 5">DSM 45679</strain>
    </source>
</reference>
<dbReference type="EMBL" id="VFML01000001">
    <property type="protein sequence ID" value="TQJ04766.1"/>
    <property type="molecule type" value="Genomic_DNA"/>
</dbReference>
<dbReference type="AlphaFoldDB" id="A0A542DNU4"/>
<feature type="compositionally biased region" description="Low complexity" evidence="1">
    <location>
        <begin position="282"/>
        <end position="294"/>
    </location>
</feature>
<accession>A0A542DNU4</accession>
<dbReference type="InterPro" id="IPR025331">
    <property type="entry name" value="TNT"/>
</dbReference>
<sequence>MGIELPTALAEIAAVTGVSWPEADEDALRTQAEAWREAQRRLDELARAADTVAGAAIEQLSGAAGAAAREHWAGFVAPDSGRLTVTALGAGQAADRLEHAAEQVGVAKVEIVRQLIAAAKDRAAAQSAAAAGHPAALLGVDPALRGTAANLTALTAGLAATLGPAGGAEVSTVGEVVDPRPGAAPGGQRVEDGGTGPIRIDPQVAARPGHGGVLDTRGFPEVPTPPSGIAPARTPSFGIAAQPPSGTTAAGFTAAGPPAAPPAIPHQPPAVPPPAQPPAGYAPPFGGAPAHPAYPGRPPVPFAPGGPPAEHRPPPPAGHPPEPRPQPPAGQPPGGQAPRHGLRPQAPLSLGSARQERESVVALFAVHMFPIGHLPIASDRPARQLPAPPAEVDYAAGLRFPPHDHPHSDLIDPAELIQSLREGRRQPAPPPIEVLPDPPERLTEGYDPLGGLSERDWNHRYLVHADERAPEYAWPPGELYPEGGHTHGEPVLLAAGTLLDRFGDAAGRVFAADGTPFAARSLPPARLRAGYRRYRVLRELPMWRADSASWFGQDGGGPRYRAVYSAAELVVLGYLADVTFESSTEERA</sequence>
<evidence type="ECO:0000259" key="2">
    <source>
        <dbReference type="Pfam" id="PF14021"/>
    </source>
</evidence>
<dbReference type="PANTHER" id="PTHR42059:SF1">
    <property type="entry name" value="TNT DOMAIN-CONTAINING PROTEIN"/>
    <property type="match status" value="1"/>
</dbReference>
<protein>
    <submittedName>
        <fullName evidence="4">Uncharacterized protein DUF4237</fullName>
    </submittedName>
</protein>
<feature type="compositionally biased region" description="Pro residues" evidence="1">
    <location>
        <begin position="258"/>
        <end position="281"/>
    </location>
</feature>
<keyword evidence="5" id="KW-1185">Reference proteome</keyword>
<name>A0A542DNU4_AMYCI</name>
<feature type="compositionally biased region" description="Pro residues" evidence="1">
    <location>
        <begin position="314"/>
        <end position="331"/>
    </location>
</feature>
<evidence type="ECO:0000313" key="4">
    <source>
        <dbReference type="EMBL" id="TQJ04766.1"/>
    </source>
</evidence>
<dbReference type="InterPro" id="IPR053024">
    <property type="entry name" value="Fungal_surface_NADase"/>
</dbReference>
<dbReference type="Proteomes" id="UP000320876">
    <property type="component" value="Unassembled WGS sequence"/>
</dbReference>
<evidence type="ECO:0000259" key="3">
    <source>
        <dbReference type="Pfam" id="PF25547"/>
    </source>
</evidence>
<dbReference type="RefSeq" id="WP_142000409.1">
    <property type="nucleotide sequence ID" value="NZ_VFML01000001.1"/>
</dbReference>